<dbReference type="Proteomes" id="UP000308014">
    <property type="component" value="Unassembled WGS sequence"/>
</dbReference>
<evidence type="ECO:0000313" key="2">
    <source>
        <dbReference type="Proteomes" id="UP000308014"/>
    </source>
</evidence>
<accession>A0A4S8V794</accession>
<dbReference type="PANTHER" id="PTHR42060">
    <property type="entry name" value="NHL REPEAT-CONTAINING PROTEIN-RELATED"/>
    <property type="match status" value="1"/>
</dbReference>
<protein>
    <submittedName>
        <fullName evidence="1">Uncharacterized protein</fullName>
    </submittedName>
</protein>
<comment type="caution">
    <text evidence="1">The sequence shown here is derived from an EMBL/GenBank/DDBJ whole genome shotgun (WGS) entry which is preliminary data.</text>
</comment>
<dbReference type="InterPro" id="IPR011042">
    <property type="entry name" value="6-blade_b-propeller_TolB-like"/>
</dbReference>
<dbReference type="InterPro" id="IPR052998">
    <property type="entry name" value="Hetero-Diels-Alderase-like"/>
</dbReference>
<dbReference type="SUPFAM" id="SSF63829">
    <property type="entry name" value="Calcium-dependent phosphotriesterase"/>
    <property type="match status" value="1"/>
</dbReference>
<dbReference type="AlphaFoldDB" id="A0A4S8V794"/>
<dbReference type="EMBL" id="QZAJ01000711">
    <property type="protein sequence ID" value="THW07142.1"/>
    <property type="molecule type" value="Genomic_DNA"/>
</dbReference>
<dbReference type="PANTHER" id="PTHR42060:SF1">
    <property type="entry name" value="NHL REPEAT-CONTAINING PROTEIN"/>
    <property type="match status" value="1"/>
</dbReference>
<dbReference type="Gene3D" id="2.120.10.30">
    <property type="entry name" value="TolB, C-terminal domain"/>
    <property type="match status" value="1"/>
</dbReference>
<organism evidence="1 2">
    <name type="scientific">Aureobasidium pullulans</name>
    <name type="common">Black yeast</name>
    <name type="synonym">Pullularia pullulans</name>
    <dbReference type="NCBI Taxonomy" id="5580"/>
    <lineage>
        <taxon>Eukaryota</taxon>
        <taxon>Fungi</taxon>
        <taxon>Dikarya</taxon>
        <taxon>Ascomycota</taxon>
        <taxon>Pezizomycotina</taxon>
        <taxon>Dothideomycetes</taxon>
        <taxon>Dothideomycetidae</taxon>
        <taxon>Dothideales</taxon>
        <taxon>Saccotheciaceae</taxon>
        <taxon>Aureobasidium</taxon>
    </lineage>
</organism>
<evidence type="ECO:0000313" key="1">
    <source>
        <dbReference type="EMBL" id="THW07142.1"/>
    </source>
</evidence>
<reference evidence="1 2" key="1">
    <citation type="submission" date="2018-10" db="EMBL/GenBank/DDBJ databases">
        <title>Fifty Aureobasidium pullulans genomes reveal a recombining polyextremotolerant generalist.</title>
        <authorList>
            <person name="Gostincar C."/>
            <person name="Turk M."/>
            <person name="Zajc J."/>
            <person name="Gunde-Cimerman N."/>
        </authorList>
    </citation>
    <scope>NUCLEOTIDE SEQUENCE [LARGE SCALE GENOMIC DNA]</scope>
    <source>
        <strain evidence="1 2">EXF-11318</strain>
    </source>
</reference>
<name>A0A4S8V794_AURPU</name>
<sequence length="378" mass="39390">MGLHSFQHLSLSSQNQLRPHPLFILTSHLSLVVIFPRAYGAFVLLSASIVSALPKRQSAPSNFTFSTVGTVPGAVNLENLAVRHNGDVLVTSIRSNTLFQVSPSRNTTASEVVQIPDVTGLTGIVELEKDVFYVAGTNLTGSSSSPGSNGVWRVDLRNSSIDGNGCVVQVIALSQVADLLSTQLINGLSSLAPNDTSHLLFSDSVAGLVSILDVETGLSEVVVKDPSMNVVPGGLNVGVNGIETYGDRLFFTSLDQHLFASVSISLSTGHAIGPVVPIVNITGSADDFALSRDGRTAFISLNGGNAILEVDIASKSSRYIGSPLLESISSVALSGSRDQFGSESLYISGAIMVNNTTTIGGLFKAQPCFGVGCAVQGI</sequence>
<gene>
    <name evidence="1" type="ORF">D6D24_09721</name>
</gene>
<proteinExistence type="predicted"/>